<evidence type="ECO:0000313" key="1">
    <source>
        <dbReference type="EMBL" id="KIW24143.1"/>
    </source>
</evidence>
<name>A0A0D2BYE9_9EURO</name>
<dbReference type="Proteomes" id="UP000054466">
    <property type="component" value="Unassembled WGS sequence"/>
</dbReference>
<dbReference type="GeneID" id="27349069"/>
<dbReference type="RefSeq" id="XP_016244359.1">
    <property type="nucleotide sequence ID" value="XM_016397168.1"/>
</dbReference>
<reference evidence="1 2" key="1">
    <citation type="submission" date="2015-01" db="EMBL/GenBank/DDBJ databases">
        <title>The Genome Sequence of Cladophialophora immunda CBS83496.</title>
        <authorList>
            <consortium name="The Broad Institute Genomics Platform"/>
            <person name="Cuomo C."/>
            <person name="de Hoog S."/>
            <person name="Gorbushina A."/>
            <person name="Stielow B."/>
            <person name="Teixiera M."/>
            <person name="Abouelleil A."/>
            <person name="Chapman S.B."/>
            <person name="Priest M."/>
            <person name="Young S.K."/>
            <person name="Wortman J."/>
            <person name="Nusbaum C."/>
            <person name="Birren B."/>
        </authorList>
    </citation>
    <scope>NUCLEOTIDE SEQUENCE [LARGE SCALE GENOMIC DNA]</scope>
    <source>
        <strain evidence="1 2">CBS 83496</strain>
    </source>
</reference>
<proteinExistence type="predicted"/>
<dbReference type="VEuPathDB" id="FungiDB:PV07_09875"/>
<dbReference type="EMBL" id="KN847045">
    <property type="protein sequence ID" value="KIW24143.1"/>
    <property type="molecule type" value="Genomic_DNA"/>
</dbReference>
<accession>A0A0D2BYE9</accession>
<dbReference type="AlphaFoldDB" id="A0A0D2BYE9"/>
<sequence length="168" mass="18142">MIFLHAQSRHAASPKRPVWWKRFRVQPRISWGPDLGPPIRANTVQPLESSHELPGLPVAAYMPSSDNARTNLLGAQLRVRATCTEADPGLWSWALAPPPKVVRVRGQGPLAPAVEMAIEVGSIMSHPDHLIKGISNPAAAALQISSFLSWSPSLPSHSTGRCPQALSC</sequence>
<protein>
    <submittedName>
        <fullName evidence="1">Uncharacterized protein</fullName>
    </submittedName>
</protein>
<evidence type="ECO:0000313" key="2">
    <source>
        <dbReference type="Proteomes" id="UP000054466"/>
    </source>
</evidence>
<gene>
    <name evidence="1" type="ORF">PV07_09875</name>
</gene>
<dbReference type="HOGENOM" id="CLU_1586294_0_0_1"/>
<keyword evidence="2" id="KW-1185">Reference proteome</keyword>
<organism evidence="1 2">
    <name type="scientific">Cladophialophora immunda</name>
    <dbReference type="NCBI Taxonomy" id="569365"/>
    <lineage>
        <taxon>Eukaryota</taxon>
        <taxon>Fungi</taxon>
        <taxon>Dikarya</taxon>
        <taxon>Ascomycota</taxon>
        <taxon>Pezizomycotina</taxon>
        <taxon>Eurotiomycetes</taxon>
        <taxon>Chaetothyriomycetidae</taxon>
        <taxon>Chaetothyriales</taxon>
        <taxon>Herpotrichiellaceae</taxon>
        <taxon>Cladophialophora</taxon>
    </lineage>
</organism>